<evidence type="ECO:0000256" key="4">
    <source>
        <dbReference type="ARBA" id="ARBA00022729"/>
    </source>
</evidence>
<sequence length="480" mass="53332">MRNTRNREDLHLISFLLFFLLSYSAALFSPPDNHLVDCGSSSATTLDDHRVFLPDSNCRSARLVSGGPKISVSADGESSLDREDLLYAPVYRTARVFTALSSYEFHISSKGTYIIRLHFYPFSTRRHNLSSAEFHVFSSVFVLLSNFTASPDTSSLKEFILAVNEEKLVISFVPASSNSFAFVNAIEVISAPVDLIGDTARYVQPDQIVRFDGLLKQAMETLYRINIGGPKVTPFNDTLWRTWVPDSSFLDSNSATKTMYFSGRIMYQKYGASREVAPDSVYNTARIMDVSNSSDSSSRMTWIFSVDHDRRFLIRMHFCDIASLALNELFFNVYINGYLAYEDFDISAATGRVLASPYYVDFVTDVGSSGLLHLSISPSRIGAASRVDGLLNGLEILKINNTAGSLNGELPVALILQSSRRGTFGSTLRSLICGLGFMILSVIGFMLMLRWRAESKNRVSWSPLPMDASGGKNAKWSQTV</sequence>
<evidence type="ECO:0000256" key="6">
    <source>
        <dbReference type="ARBA" id="ARBA00022840"/>
    </source>
</evidence>
<evidence type="ECO:0000256" key="3">
    <source>
        <dbReference type="ARBA" id="ARBA00022692"/>
    </source>
</evidence>
<name>A0A2H9ZXR1_9ASPA</name>
<dbReference type="GO" id="GO:0016020">
    <property type="term" value="C:membrane"/>
    <property type="evidence" value="ECO:0007669"/>
    <property type="project" value="UniProtKB-SubCell"/>
</dbReference>
<evidence type="ECO:0000256" key="2">
    <source>
        <dbReference type="ARBA" id="ARBA00022679"/>
    </source>
</evidence>
<gene>
    <name evidence="13" type="ORF">AXF42_Ash015854</name>
</gene>
<keyword evidence="14" id="KW-1185">Reference proteome</keyword>
<dbReference type="InterPro" id="IPR045272">
    <property type="entry name" value="ANXUR1/2-like"/>
</dbReference>
<keyword evidence="4 11" id="KW-0732">Signal</keyword>
<evidence type="ECO:0000313" key="13">
    <source>
        <dbReference type="EMBL" id="PKA48091.1"/>
    </source>
</evidence>
<dbReference type="AlphaFoldDB" id="A0A2H9ZXR1"/>
<evidence type="ECO:0000313" key="14">
    <source>
        <dbReference type="Proteomes" id="UP000236161"/>
    </source>
</evidence>
<dbReference type="GO" id="GO:0005524">
    <property type="term" value="F:ATP binding"/>
    <property type="evidence" value="ECO:0007669"/>
    <property type="project" value="UniProtKB-KW"/>
</dbReference>
<dbReference type="GO" id="GO:0004674">
    <property type="term" value="F:protein serine/threonine kinase activity"/>
    <property type="evidence" value="ECO:0007669"/>
    <property type="project" value="UniProtKB-EC"/>
</dbReference>
<feature type="transmembrane region" description="Helical" evidence="10">
    <location>
        <begin position="428"/>
        <end position="449"/>
    </location>
</feature>
<keyword evidence="3 10" id="KW-0812">Transmembrane</keyword>
<dbReference type="STRING" id="1088818.A0A2H9ZXR1"/>
<comment type="subcellular location">
    <subcellularLocation>
        <location evidence="1">Membrane</location>
        <topology evidence="1">Single-pass type I membrane protein</topology>
    </subcellularLocation>
</comment>
<dbReference type="PANTHER" id="PTHR34590:SF6">
    <property type="entry name" value="RECEPTOR-LIKE KINASE"/>
    <property type="match status" value="1"/>
</dbReference>
<dbReference type="GO" id="GO:0004714">
    <property type="term" value="F:transmembrane receptor protein tyrosine kinase activity"/>
    <property type="evidence" value="ECO:0007669"/>
    <property type="project" value="InterPro"/>
</dbReference>
<dbReference type="PANTHER" id="PTHR34590">
    <property type="entry name" value="OS03G0124300 PROTEIN-RELATED"/>
    <property type="match status" value="1"/>
</dbReference>
<keyword evidence="5" id="KW-0547">Nucleotide-binding</keyword>
<dbReference type="Gene3D" id="2.60.120.430">
    <property type="entry name" value="Galactose-binding lectin"/>
    <property type="match status" value="2"/>
</dbReference>
<keyword evidence="9" id="KW-0325">Glycoprotein</keyword>
<dbReference type="Pfam" id="PF12819">
    <property type="entry name" value="Malectin_like"/>
    <property type="match status" value="1"/>
</dbReference>
<evidence type="ECO:0000256" key="5">
    <source>
        <dbReference type="ARBA" id="ARBA00022741"/>
    </source>
</evidence>
<evidence type="ECO:0000256" key="9">
    <source>
        <dbReference type="ARBA" id="ARBA00023180"/>
    </source>
</evidence>
<feature type="signal peptide" evidence="11">
    <location>
        <begin position="1"/>
        <end position="26"/>
    </location>
</feature>
<dbReference type="Proteomes" id="UP000236161">
    <property type="component" value="Unassembled WGS sequence"/>
</dbReference>
<accession>A0A2H9ZXR1</accession>
<evidence type="ECO:0000259" key="12">
    <source>
        <dbReference type="Pfam" id="PF12819"/>
    </source>
</evidence>
<keyword evidence="13" id="KW-0418">Kinase</keyword>
<reference evidence="13 14" key="1">
    <citation type="journal article" date="2017" name="Nature">
        <title>The Apostasia genome and the evolution of orchids.</title>
        <authorList>
            <person name="Zhang G.Q."/>
            <person name="Liu K.W."/>
            <person name="Li Z."/>
            <person name="Lohaus R."/>
            <person name="Hsiao Y.Y."/>
            <person name="Niu S.C."/>
            <person name="Wang J.Y."/>
            <person name="Lin Y.C."/>
            <person name="Xu Q."/>
            <person name="Chen L.J."/>
            <person name="Yoshida K."/>
            <person name="Fujiwara S."/>
            <person name="Wang Z.W."/>
            <person name="Zhang Y.Q."/>
            <person name="Mitsuda N."/>
            <person name="Wang M."/>
            <person name="Liu G.H."/>
            <person name="Pecoraro L."/>
            <person name="Huang H.X."/>
            <person name="Xiao X.J."/>
            <person name="Lin M."/>
            <person name="Wu X.Y."/>
            <person name="Wu W.L."/>
            <person name="Chen Y.Y."/>
            <person name="Chang S.B."/>
            <person name="Sakamoto S."/>
            <person name="Ohme-Takagi M."/>
            <person name="Yagi M."/>
            <person name="Zeng S.J."/>
            <person name="Shen C.Y."/>
            <person name="Yeh C.M."/>
            <person name="Luo Y.B."/>
            <person name="Tsai W.C."/>
            <person name="Van de Peer Y."/>
            <person name="Liu Z.J."/>
        </authorList>
    </citation>
    <scope>NUCLEOTIDE SEQUENCE [LARGE SCALE GENOMIC DNA]</scope>
    <source>
        <strain evidence="14">cv. Shenzhen</strain>
        <tissue evidence="13">Stem</tissue>
    </source>
</reference>
<organism evidence="13 14">
    <name type="scientific">Apostasia shenzhenica</name>
    <dbReference type="NCBI Taxonomy" id="1088818"/>
    <lineage>
        <taxon>Eukaryota</taxon>
        <taxon>Viridiplantae</taxon>
        <taxon>Streptophyta</taxon>
        <taxon>Embryophyta</taxon>
        <taxon>Tracheophyta</taxon>
        <taxon>Spermatophyta</taxon>
        <taxon>Magnoliopsida</taxon>
        <taxon>Liliopsida</taxon>
        <taxon>Asparagales</taxon>
        <taxon>Orchidaceae</taxon>
        <taxon>Apostasioideae</taxon>
        <taxon>Apostasia</taxon>
    </lineage>
</organism>
<feature type="domain" description="Malectin-like" evidence="12">
    <location>
        <begin position="36"/>
        <end position="398"/>
    </location>
</feature>
<evidence type="ECO:0000256" key="11">
    <source>
        <dbReference type="SAM" id="SignalP"/>
    </source>
</evidence>
<keyword evidence="8 10" id="KW-0472">Membrane</keyword>
<keyword evidence="2 13" id="KW-0808">Transferase</keyword>
<keyword evidence="7 10" id="KW-1133">Transmembrane helix</keyword>
<dbReference type="InterPro" id="IPR024788">
    <property type="entry name" value="Malectin-like_Carb-bd_dom"/>
</dbReference>
<evidence type="ECO:0000256" key="10">
    <source>
        <dbReference type="SAM" id="Phobius"/>
    </source>
</evidence>
<keyword evidence="13" id="KW-0675">Receptor</keyword>
<dbReference type="EC" id="2.7.11.1" evidence="13"/>
<keyword evidence="6" id="KW-0067">ATP-binding</keyword>
<protein>
    <submittedName>
        <fullName evidence="13">Putative receptor-like protein kinase</fullName>
        <ecNumber evidence="13">2.7.11.1</ecNumber>
    </submittedName>
</protein>
<dbReference type="FunFam" id="2.60.120.430:FF:000001">
    <property type="entry name" value="Receptor-like protein kinase FERONIA"/>
    <property type="match status" value="1"/>
</dbReference>
<dbReference type="FunFam" id="2.60.120.430:FF:000005">
    <property type="entry name" value="Putative receptor-like protein kinase"/>
    <property type="match status" value="1"/>
</dbReference>
<dbReference type="EMBL" id="KZ452995">
    <property type="protein sequence ID" value="PKA48091.1"/>
    <property type="molecule type" value="Genomic_DNA"/>
</dbReference>
<proteinExistence type="predicted"/>
<dbReference type="OrthoDB" id="735844at2759"/>
<evidence type="ECO:0000256" key="1">
    <source>
        <dbReference type="ARBA" id="ARBA00004479"/>
    </source>
</evidence>
<evidence type="ECO:0000256" key="7">
    <source>
        <dbReference type="ARBA" id="ARBA00022989"/>
    </source>
</evidence>
<feature type="chain" id="PRO_5014159649" evidence="11">
    <location>
        <begin position="27"/>
        <end position="480"/>
    </location>
</feature>
<evidence type="ECO:0000256" key="8">
    <source>
        <dbReference type="ARBA" id="ARBA00023136"/>
    </source>
</evidence>